<dbReference type="PANTHER" id="PTHR37526">
    <property type="entry name" value="PROTEIN TUSB"/>
    <property type="match status" value="1"/>
</dbReference>
<dbReference type="GO" id="GO:0002143">
    <property type="term" value="P:tRNA wobble position uridine thiolation"/>
    <property type="evidence" value="ECO:0007669"/>
    <property type="project" value="InterPro"/>
</dbReference>
<dbReference type="SUPFAM" id="SSF75169">
    <property type="entry name" value="DsrEFH-like"/>
    <property type="match status" value="1"/>
</dbReference>
<dbReference type="InterPro" id="IPR007215">
    <property type="entry name" value="Sulphur_relay_TusB/DsrH"/>
</dbReference>
<dbReference type="NCBIfam" id="TIGR03011">
    <property type="entry name" value="sulf_tusB_dsrH"/>
    <property type="match status" value="1"/>
</dbReference>
<dbReference type="GO" id="GO:1990228">
    <property type="term" value="C:sulfurtransferase complex"/>
    <property type="evidence" value="ECO:0007669"/>
    <property type="project" value="TreeGrafter"/>
</dbReference>
<evidence type="ECO:0000313" key="2">
    <source>
        <dbReference type="Proteomes" id="UP001155587"/>
    </source>
</evidence>
<dbReference type="RefSeq" id="WP_265677955.1">
    <property type="nucleotide sequence ID" value="NZ_JAKRRY010000076.1"/>
</dbReference>
<proteinExistence type="predicted"/>
<accession>A0A9X3CTJ4</accession>
<evidence type="ECO:0000313" key="1">
    <source>
        <dbReference type="EMBL" id="MCW8349225.1"/>
    </source>
</evidence>
<dbReference type="Pfam" id="PF04077">
    <property type="entry name" value="DsrH"/>
    <property type="match status" value="1"/>
</dbReference>
<comment type="caution">
    <text evidence="1">The sequence shown here is derived from an EMBL/GenBank/DDBJ whole genome shotgun (WGS) entry which is preliminary data.</text>
</comment>
<dbReference type="AlphaFoldDB" id="A0A9X3CTJ4"/>
<reference evidence="1" key="1">
    <citation type="submission" date="2022-02" db="EMBL/GenBank/DDBJ databases">
        <title>Vibrio sp. nov, a new bacterium isolated from seawater.</title>
        <authorList>
            <person name="Yuan Y."/>
        </authorList>
    </citation>
    <scope>NUCLEOTIDE SEQUENCE</scope>
    <source>
        <strain evidence="1">ZSDZ65</strain>
    </source>
</reference>
<keyword evidence="2" id="KW-1185">Reference proteome</keyword>
<organism evidence="1 2">
    <name type="scientific">Vibrio qingdaonensis</name>
    <dbReference type="NCBI Taxonomy" id="2829491"/>
    <lineage>
        <taxon>Bacteria</taxon>
        <taxon>Pseudomonadati</taxon>
        <taxon>Pseudomonadota</taxon>
        <taxon>Gammaproteobacteria</taxon>
        <taxon>Vibrionales</taxon>
        <taxon>Vibrionaceae</taxon>
        <taxon>Vibrio</taxon>
    </lineage>
</organism>
<dbReference type="PANTHER" id="PTHR37526:SF1">
    <property type="entry name" value="PROTEIN TUSB"/>
    <property type="match status" value="1"/>
</dbReference>
<dbReference type="Gene3D" id="3.40.1260.10">
    <property type="entry name" value="DsrEFH-like"/>
    <property type="match status" value="1"/>
</dbReference>
<gene>
    <name evidence="1" type="primary">tusB</name>
    <name evidence="1" type="ORF">MD535_24900</name>
</gene>
<protein>
    <submittedName>
        <fullName evidence="1">Sulfurtransferase complex subunit TusB</fullName>
    </submittedName>
</protein>
<name>A0A9X3CTJ4_9VIBR</name>
<dbReference type="Proteomes" id="UP001155587">
    <property type="component" value="Unassembled WGS sequence"/>
</dbReference>
<dbReference type="EMBL" id="JAKRRY010000076">
    <property type="protein sequence ID" value="MCW8349225.1"/>
    <property type="molecule type" value="Genomic_DNA"/>
</dbReference>
<dbReference type="InterPro" id="IPR027396">
    <property type="entry name" value="DsrEFH-like"/>
</dbReference>
<sequence>MLHIIKNEVGFRRAQEYASSQDATILLQDATYLATLLTQAPNHAIFVLREDLQARGLEENSVKVVQVTDFKGFVSLTEQHETSITWD</sequence>